<dbReference type="EMBL" id="FNXY01000002">
    <property type="protein sequence ID" value="SEI55045.1"/>
    <property type="molecule type" value="Genomic_DNA"/>
</dbReference>
<reference evidence="1 2" key="1">
    <citation type="submission" date="2016-10" db="EMBL/GenBank/DDBJ databases">
        <authorList>
            <person name="de Groot N.N."/>
        </authorList>
    </citation>
    <scope>NUCLEOTIDE SEQUENCE [LARGE SCALE GENOMIC DNA]</scope>
    <source>
        <strain evidence="1 2">DSM 19938</strain>
    </source>
</reference>
<gene>
    <name evidence="1" type="ORF">SAMN04487995_1306</name>
</gene>
<dbReference type="Proteomes" id="UP000199532">
    <property type="component" value="Unassembled WGS sequence"/>
</dbReference>
<dbReference type="AlphaFoldDB" id="A0A1H6RU36"/>
<name>A0A1H6RU36_9BACT</name>
<accession>A0A1H6RU36</accession>
<organism evidence="1 2">
    <name type="scientific">Dyadobacter koreensis</name>
    <dbReference type="NCBI Taxonomy" id="408657"/>
    <lineage>
        <taxon>Bacteria</taxon>
        <taxon>Pseudomonadati</taxon>
        <taxon>Bacteroidota</taxon>
        <taxon>Cytophagia</taxon>
        <taxon>Cytophagales</taxon>
        <taxon>Spirosomataceae</taxon>
        <taxon>Dyadobacter</taxon>
    </lineage>
</organism>
<evidence type="ECO:0000313" key="2">
    <source>
        <dbReference type="Proteomes" id="UP000199532"/>
    </source>
</evidence>
<dbReference type="STRING" id="408657.SAMN04487995_1306"/>
<evidence type="ECO:0000313" key="1">
    <source>
        <dbReference type="EMBL" id="SEI55045.1"/>
    </source>
</evidence>
<proteinExistence type="predicted"/>
<keyword evidence="2" id="KW-1185">Reference proteome</keyword>
<sequence length="86" mass="10035">MISFETETCIFRTTPEPHIKRATLVDLLHTSFKFTTLYPNLLNLNQQSANIAYIFPHTEYINSECRFFTQSLIYETVYIHASSPKS</sequence>
<protein>
    <submittedName>
        <fullName evidence="1">Uncharacterized protein</fullName>
    </submittedName>
</protein>